<dbReference type="InterPro" id="IPR000719">
    <property type="entry name" value="Prot_kinase_dom"/>
</dbReference>
<organism evidence="4 5">
    <name type="scientific">Dioscorea zingiberensis</name>
    <dbReference type="NCBI Taxonomy" id="325984"/>
    <lineage>
        <taxon>Eukaryota</taxon>
        <taxon>Viridiplantae</taxon>
        <taxon>Streptophyta</taxon>
        <taxon>Embryophyta</taxon>
        <taxon>Tracheophyta</taxon>
        <taxon>Spermatophyta</taxon>
        <taxon>Magnoliopsida</taxon>
        <taxon>Liliopsida</taxon>
        <taxon>Dioscoreales</taxon>
        <taxon>Dioscoreaceae</taxon>
        <taxon>Dioscorea</taxon>
    </lineage>
</organism>
<accession>A0A9D5HND7</accession>
<feature type="domain" description="Protein kinase" evidence="3">
    <location>
        <begin position="1"/>
        <end position="217"/>
    </location>
</feature>
<dbReference type="InterPro" id="IPR011009">
    <property type="entry name" value="Kinase-like_dom_sf"/>
</dbReference>
<evidence type="ECO:0000313" key="4">
    <source>
        <dbReference type="EMBL" id="KAJ0982831.1"/>
    </source>
</evidence>
<dbReference type="Gene3D" id="1.10.510.10">
    <property type="entry name" value="Transferase(Phosphotransferase) domain 1"/>
    <property type="match status" value="1"/>
</dbReference>
<keyword evidence="5" id="KW-1185">Reference proteome</keyword>
<dbReference type="AlphaFoldDB" id="A0A9D5HND7"/>
<comment type="caution">
    <text evidence="4">The sequence shown here is derived from an EMBL/GenBank/DDBJ whole genome shotgun (WGS) entry which is preliminary data.</text>
</comment>
<dbReference type="Pfam" id="PF00069">
    <property type="entry name" value="Pkinase"/>
    <property type="match status" value="1"/>
</dbReference>
<reference evidence="4" key="1">
    <citation type="submission" date="2021-03" db="EMBL/GenBank/DDBJ databases">
        <authorList>
            <person name="Li Z."/>
            <person name="Yang C."/>
        </authorList>
    </citation>
    <scope>NUCLEOTIDE SEQUENCE</scope>
    <source>
        <strain evidence="4">Dzin_1.0</strain>
        <tissue evidence="4">Leaf</tissue>
    </source>
</reference>
<dbReference type="PROSITE" id="PS50011">
    <property type="entry name" value="PROTEIN_KINASE_DOM"/>
    <property type="match status" value="1"/>
</dbReference>
<name>A0A9D5HND7_9LILI</name>
<dbReference type="PANTHER" id="PTHR47989:SF47">
    <property type="entry name" value="SERINE_THREONINE-PROTEIN KINASE PBL28-RELATED"/>
    <property type="match status" value="1"/>
</dbReference>
<dbReference type="GO" id="GO:0005524">
    <property type="term" value="F:ATP binding"/>
    <property type="evidence" value="ECO:0007669"/>
    <property type="project" value="UniProtKB-KW"/>
</dbReference>
<evidence type="ECO:0000256" key="2">
    <source>
        <dbReference type="ARBA" id="ARBA00022840"/>
    </source>
</evidence>
<reference evidence="4" key="2">
    <citation type="journal article" date="2022" name="Hortic Res">
        <title>The genome of Dioscorea zingiberensis sheds light on the biosynthesis, origin and evolution of the medicinally important diosgenin saponins.</title>
        <authorList>
            <person name="Li Y."/>
            <person name="Tan C."/>
            <person name="Li Z."/>
            <person name="Guo J."/>
            <person name="Li S."/>
            <person name="Chen X."/>
            <person name="Wang C."/>
            <person name="Dai X."/>
            <person name="Yang H."/>
            <person name="Song W."/>
            <person name="Hou L."/>
            <person name="Xu J."/>
            <person name="Tong Z."/>
            <person name="Xu A."/>
            <person name="Yuan X."/>
            <person name="Wang W."/>
            <person name="Yang Q."/>
            <person name="Chen L."/>
            <person name="Sun Z."/>
            <person name="Wang K."/>
            <person name="Pan B."/>
            <person name="Chen J."/>
            <person name="Bao Y."/>
            <person name="Liu F."/>
            <person name="Qi X."/>
            <person name="Gang D.R."/>
            <person name="Wen J."/>
            <person name="Li J."/>
        </authorList>
    </citation>
    <scope>NUCLEOTIDE SEQUENCE</scope>
    <source>
        <strain evidence="4">Dzin_1.0</strain>
    </source>
</reference>
<evidence type="ECO:0000313" key="5">
    <source>
        <dbReference type="Proteomes" id="UP001085076"/>
    </source>
</evidence>
<dbReference type="PANTHER" id="PTHR47989">
    <property type="entry name" value="OS01G0750732 PROTEIN"/>
    <property type="match status" value="1"/>
</dbReference>
<sequence length="217" mass="23526">MYASQGITFFLVAINAASCLNRIGVIRSSTNADQTGHLIFSNGVLIESLCPTLGFALVVIPWFPLEHGQDDQPLNWNARMKIALGSARGLHTCTMTALLLYPWDIKSSNILLDISLEPHVSDFGLAKLLVGDDANVTTVVAGTFGYLAPEYLNDGRATEKSDVYSFGVLLLELVTGKRPTDPCFVRRGLNVVGWLNTLNGGDRLEEVIDEKCGNVGI</sequence>
<evidence type="ECO:0000259" key="3">
    <source>
        <dbReference type="PROSITE" id="PS50011"/>
    </source>
</evidence>
<dbReference type="OrthoDB" id="4062651at2759"/>
<gene>
    <name evidence="4" type="ORF">J5N97_011086</name>
</gene>
<dbReference type="Proteomes" id="UP001085076">
    <property type="component" value="Miscellaneous, Linkage group lg02"/>
</dbReference>
<dbReference type="GO" id="GO:0004672">
    <property type="term" value="F:protein kinase activity"/>
    <property type="evidence" value="ECO:0007669"/>
    <property type="project" value="InterPro"/>
</dbReference>
<keyword evidence="1" id="KW-0547">Nucleotide-binding</keyword>
<dbReference type="EMBL" id="JAGGNH010000002">
    <property type="protein sequence ID" value="KAJ0982831.1"/>
    <property type="molecule type" value="Genomic_DNA"/>
</dbReference>
<protein>
    <recommendedName>
        <fullName evidence="3">Protein kinase domain-containing protein</fullName>
    </recommendedName>
</protein>
<proteinExistence type="predicted"/>
<keyword evidence="2" id="KW-0067">ATP-binding</keyword>
<evidence type="ECO:0000256" key="1">
    <source>
        <dbReference type="ARBA" id="ARBA00022741"/>
    </source>
</evidence>
<dbReference type="SUPFAM" id="SSF56112">
    <property type="entry name" value="Protein kinase-like (PK-like)"/>
    <property type="match status" value="1"/>
</dbReference>